<dbReference type="SUPFAM" id="SSF103481">
    <property type="entry name" value="Multidrug resistance efflux transporter EmrE"/>
    <property type="match status" value="1"/>
</dbReference>
<evidence type="ECO:0000313" key="3">
    <source>
        <dbReference type="EMBL" id="ERK01297.1"/>
    </source>
</evidence>
<feature type="transmembrane region" description="Helical" evidence="1">
    <location>
        <begin position="7"/>
        <end position="27"/>
    </location>
</feature>
<dbReference type="Proteomes" id="UP000016412">
    <property type="component" value="Unassembled WGS sequence"/>
</dbReference>
<proteinExistence type="predicted"/>
<dbReference type="PATRIC" id="fig|1125725.3.peg.2053"/>
<dbReference type="EMBL" id="AVQI01000059">
    <property type="protein sequence ID" value="ERK01297.1"/>
    <property type="molecule type" value="Genomic_DNA"/>
</dbReference>
<feature type="transmembrane region" description="Helical" evidence="1">
    <location>
        <begin position="39"/>
        <end position="58"/>
    </location>
</feature>
<dbReference type="OrthoDB" id="363117at2"/>
<dbReference type="AlphaFoldDB" id="U1F7L9"/>
<sequence>MQHQKNNIIYILLMHFAFLIYSLYAVIGKFAARETFLSTKFILLYCLIFFILCIYAIIWQQVLKVISLSIATANKTATIIWGIVFGSLIFKEKISCTMIIGAVMILCGIVFLCTEKNDA</sequence>
<dbReference type="Gene3D" id="1.10.3730.20">
    <property type="match status" value="1"/>
</dbReference>
<keyword evidence="1" id="KW-1133">Transmembrane helix</keyword>
<keyword evidence="1" id="KW-0472">Membrane</keyword>
<keyword evidence="5" id="KW-1185">Reference proteome</keyword>
<feature type="transmembrane region" description="Helical" evidence="1">
    <location>
        <begin position="96"/>
        <end position="114"/>
    </location>
</feature>
<comment type="caution">
    <text evidence="2">The sequence shown here is derived from an EMBL/GenBank/DDBJ whole genome shotgun (WGS) entry which is preliminary data.</text>
</comment>
<gene>
    <name evidence="3" type="ORF">HMPREF0860_1991</name>
    <name evidence="2" type="ORF">HMPREF1325_0071</name>
</gene>
<dbReference type="STRING" id="1125725.HMPREF1325_0071"/>
<evidence type="ECO:0000313" key="4">
    <source>
        <dbReference type="Proteomes" id="UP000016412"/>
    </source>
</evidence>
<dbReference type="Proteomes" id="UP000016646">
    <property type="component" value="Unassembled WGS sequence"/>
</dbReference>
<dbReference type="EMBL" id="AUZJ01000051">
    <property type="protein sequence ID" value="ERF59997.1"/>
    <property type="molecule type" value="Genomic_DNA"/>
</dbReference>
<reference evidence="4 5" key="1">
    <citation type="submission" date="2013-08" db="EMBL/GenBank/DDBJ databases">
        <authorList>
            <person name="Durkin A.S."/>
            <person name="Haft D.R."/>
            <person name="McCorrison J."/>
            <person name="Torralba M."/>
            <person name="Gillis M."/>
            <person name="Haft D.H."/>
            <person name="Methe B."/>
            <person name="Sutton G."/>
            <person name="Nelson K.E."/>
        </authorList>
    </citation>
    <scope>NUCLEOTIDE SEQUENCE [LARGE SCALE GENOMIC DNA]</scope>
    <source>
        <strain evidence="3 5">ATCC 35536</strain>
        <strain evidence="2 4">VPI DR56BR1116</strain>
    </source>
</reference>
<protein>
    <submittedName>
        <fullName evidence="2">EamA-like transporter family protein</fullName>
    </submittedName>
</protein>
<evidence type="ECO:0000256" key="1">
    <source>
        <dbReference type="SAM" id="Phobius"/>
    </source>
</evidence>
<evidence type="ECO:0000313" key="2">
    <source>
        <dbReference type="EMBL" id="ERF59997.1"/>
    </source>
</evidence>
<feature type="transmembrane region" description="Helical" evidence="1">
    <location>
        <begin position="65"/>
        <end position="90"/>
    </location>
</feature>
<evidence type="ECO:0000313" key="5">
    <source>
        <dbReference type="Proteomes" id="UP000016646"/>
    </source>
</evidence>
<name>U1F7L9_TRESO</name>
<keyword evidence="1" id="KW-0812">Transmembrane</keyword>
<organism evidence="2 4">
    <name type="scientific">Treponema socranskii subsp. socranskii VPI DR56BR1116 = ATCC 35536</name>
    <dbReference type="NCBI Taxonomy" id="1125725"/>
    <lineage>
        <taxon>Bacteria</taxon>
        <taxon>Pseudomonadati</taxon>
        <taxon>Spirochaetota</taxon>
        <taxon>Spirochaetia</taxon>
        <taxon>Spirochaetales</taxon>
        <taxon>Treponemataceae</taxon>
        <taxon>Treponema</taxon>
    </lineage>
</organism>
<accession>U1F7L9</accession>
<dbReference type="InterPro" id="IPR037185">
    <property type="entry name" value="EmrE-like"/>
</dbReference>
<dbReference type="eggNOG" id="COG0697">
    <property type="taxonomic scope" value="Bacteria"/>
</dbReference>